<accession>A0A5B0HL49</accession>
<organism evidence="1 2">
    <name type="scientific">Paraburkholderia panacisoli</name>
    <dbReference type="NCBI Taxonomy" id="2603818"/>
    <lineage>
        <taxon>Bacteria</taxon>
        <taxon>Pseudomonadati</taxon>
        <taxon>Pseudomonadota</taxon>
        <taxon>Betaproteobacteria</taxon>
        <taxon>Burkholderiales</taxon>
        <taxon>Burkholderiaceae</taxon>
        <taxon>Paraburkholderia</taxon>
    </lineage>
</organism>
<sequence length="81" mass="9257">MTEPDARPGLYYVTVRRYDGAFRLLLGPFPNDHKGALARVDEVRRVACELDPKGIWYTYGTARIDARDNPPFGILNDHMSF</sequence>
<keyword evidence="2" id="KW-1185">Reference proteome</keyword>
<dbReference type="EMBL" id="VTUZ01000001">
    <property type="protein sequence ID" value="KAA1015987.1"/>
    <property type="molecule type" value="Genomic_DNA"/>
</dbReference>
<reference evidence="1 2" key="1">
    <citation type="submission" date="2019-08" db="EMBL/GenBank/DDBJ databases">
        <title>Paraburkholderia sp. DCY113.</title>
        <authorList>
            <person name="Kang J."/>
        </authorList>
    </citation>
    <scope>NUCLEOTIDE SEQUENCE [LARGE SCALE GENOMIC DNA]</scope>
    <source>
        <strain evidence="1 2">DCY113</strain>
    </source>
</reference>
<name>A0A5B0HL49_9BURK</name>
<dbReference type="RefSeq" id="WP_149668114.1">
    <property type="nucleotide sequence ID" value="NZ_VTUZ01000001.1"/>
</dbReference>
<dbReference type="AlphaFoldDB" id="A0A5B0HL49"/>
<gene>
    <name evidence="1" type="ORF">FVF58_01145</name>
</gene>
<evidence type="ECO:0000313" key="1">
    <source>
        <dbReference type="EMBL" id="KAA1015987.1"/>
    </source>
</evidence>
<evidence type="ECO:0000313" key="2">
    <source>
        <dbReference type="Proteomes" id="UP000325273"/>
    </source>
</evidence>
<dbReference type="Proteomes" id="UP000325273">
    <property type="component" value="Unassembled WGS sequence"/>
</dbReference>
<comment type="caution">
    <text evidence="1">The sequence shown here is derived from an EMBL/GenBank/DDBJ whole genome shotgun (WGS) entry which is preliminary data.</text>
</comment>
<protein>
    <submittedName>
        <fullName evidence="1">Uncharacterized protein</fullName>
    </submittedName>
</protein>
<proteinExistence type="predicted"/>